<reference evidence="2" key="1">
    <citation type="submission" date="2015-10" db="EMBL/GenBank/DDBJ databases">
        <title>Description of Candidatus Tenderia electrophaga gen. nov, sp. nov., an Uncultivated Electroautotroph from a Biocathode Enrichment.</title>
        <authorList>
            <person name="Eddie B.J."/>
            <person name="Malanoski A.P."/>
            <person name="Wang Z."/>
            <person name="Hall R.J."/>
            <person name="Oh S.D."/>
            <person name="Heiner C."/>
            <person name="Lin B."/>
            <person name="Strycharz-Glaven S.M."/>
        </authorList>
    </citation>
    <scope>NUCLEOTIDE SEQUENCE [LARGE SCALE GENOMIC DNA]</scope>
    <source>
        <strain evidence="2">NRL1</strain>
    </source>
</reference>
<proteinExistence type="predicted"/>
<feature type="transmembrane region" description="Helical" evidence="1">
    <location>
        <begin position="6"/>
        <end position="25"/>
    </location>
</feature>
<name>A0A0S2TGJ8_9GAMM</name>
<organism evidence="2 3">
    <name type="scientific">Candidatus Tenderia electrophaga</name>
    <dbReference type="NCBI Taxonomy" id="1748243"/>
    <lineage>
        <taxon>Bacteria</taxon>
        <taxon>Pseudomonadati</taxon>
        <taxon>Pseudomonadota</taxon>
        <taxon>Gammaproteobacteria</taxon>
        <taxon>Candidatus Tenderiales</taxon>
        <taxon>Candidatus Tenderiaceae</taxon>
        <taxon>Candidatus Tenderia</taxon>
    </lineage>
</organism>
<keyword evidence="1" id="KW-0812">Transmembrane</keyword>
<accession>A0A0S2TGJ8</accession>
<evidence type="ECO:0000313" key="2">
    <source>
        <dbReference type="EMBL" id="ALP54281.1"/>
    </source>
</evidence>
<dbReference type="EMBL" id="CP013099">
    <property type="protein sequence ID" value="ALP54281.1"/>
    <property type="molecule type" value="Genomic_DNA"/>
</dbReference>
<keyword evidence="1" id="KW-0472">Membrane</keyword>
<keyword evidence="3" id="KW-1185">Reference proteome</keyword>
<sequence length="149" mass="16842">MQTVMLAIGLLLLSLMVALLTFVWVRQRSRRLQRRMLENCRAADERIVLGPQAALYRGADRGVSNNKGNGVMCLTEKRLIFEKLTGPRIVVDRAELKDASLERGFKGETVLGTGIQQHLLVHTKDGNRIGFLINQPQRWHDAIKRVVAK</sequence>
<dbReference type="KEGG" id="tee:Tel_14635"/>
<dbReference type="STRING" id="1748243.Tel_14635"/>
<evidence type="ECO:0000256" key="1">
    <source>
        <dbReference type="SAM" id="Phobius"/>
    </source>
</evidence>
<dbReference type="AlphaFoldDB" id="A0A0S2TGJ8"/>
<gene>
    <name evidence="2" type="ORF">Tel_14635</name>
</gene>
<dbReference type="Proteomes" id="UP000055136">
    <property type="component" value="Chromosome"/>
</dbReference>
<keyword evidence="1" id="KW-1133">Transmembrane helix</keyword>
<evidence type="ECO:0008006" key="4">
    <source>
        <dbReference type="Google" id="ProtNLM"/>
    </source>
</evidence>
<protein>
    <recommendedName>
        <fullName evidence="4">YokE-like PH domain-containing protein</fullName>
    </recommendedName>
</protein>
<evidence type="ECO:0000313" key="3">
    <source>
        <dbReference type="Proteomes" id="UP000055136"/>
    </source>
</evidence>